<name>A0ABM9L355_9RALS</name>
<reference evidence="1 2" key="1">
    <citation type="submission" date="2023-07" db="EMBL/GenBank/DDBJ databases">
        <authorList>
            <person name="Peeters C."/>
        </authorList>
    </citation>
    <scope>NUCLEOTIDE SEQUENCE [LARGE SCALE GENOMIC DNA]</scope>
    <source>
        <strain evidence="1 2">LMG 32965</strain>
    </source>
</reference>
<evidence type="ECO:0000313" key="1">
    <source>
        <dbReference type="EMBL" id="CAJ0899800.1"/>
    </source>
</evidence>
<dbReference type="Proteomes" id="UP001189792">
    <property type="component" value="Unassembled WGS sequence"/>
</dbReference>
<dbReference type="EMBL" id="CAUDLI010000011">
    <property type="protein sequence ID" value="CAJ0899800.1"/>
    <property type="molecule type" value="Genomic_DNA"/>
</dbReference>
<accession>A0ABM9L355</accession>
<evidence type="ECO:0000313" key="2">
    <source>
        <dbReference type="Proteomes" id="UP001189792"/>
    </source>
</evidence>
<dbReference type="RefSeq" id="WP_206272604.1">
    <property type="nucleotide sequence ID" value="NZ_CAUDKO010000010.1"/>
</dbReference>
<protein>
    <submittedName>
        <fullName evidence="1">Uncharacterized protein</fullName>
    </submittedName>
</protein>
<sequence>MADSVHRIGDHVYLIHRNLIHSDKGELELMAPAEFSCGDRTMRFAWSDAIVNGKLMRRWYGKSIGRYAAQGFIQTQGDSPHAAFLNWACQLPIQPERLVNARRLGDGTLIQIDTGSFRKTGAVASFWTRHDYPQIVLDPPYNAPYDSKREFVRVNCDTKTYRISVGYDFTPEGAITDGMIERDDVQTPFDSTDDYALAIQELACSKSADASAYRGIGGAVSRPKTPLHPDVGIDDVPVPPDVQATAAKFKSILPNGPTVSVARITKLTTSGKFKDAGPMVFEIRPKSDGSTRVHEIYSPEFSVDRELVGLAQLKSKMNINVAEERNVAVTEVLTLGTSEWVPGGHITFNSQIQGIGKRIDSGSTCDIGQPVDASTVHAGLKGSAWPLKCKDAQGRLYNGYYVEELRYFVELHSESADYGKADYAIESIAIER</sequence>
<keyword evidence="2" id="KW-1185">Reference proteome</keyword>
<proteinExistence type="predicted"/>
<organism evidence="1 2">
    <name type="scientific">Ralstonia flatus</name>
    <dbReference type="NCBI Taxonomy" id="3058601"/>
    <lineage>
        <taxon>Bacteria</taxon>
        <taxon>Pseudomonadati</taxon>
        <taxon>Pseudomonadota</taxon>
        <taxon>Betaproteobacteria</taxon>
        <taxon>Burkholderiales</taxon>
        <taxon>Burkholderiaceae</taxon>
        <taxon>Ralstonia</taxon>
    </lineage>
</organism>
<gene>
    <name evidence="1" type="ORF">R77564_04368</name>
</gene>
<comment type="caution">
    <text evidence="1">The sequence shown here is derived from an EMBL/GenBank/DDBJ whole genome shotgun (WGS) entry which is preliminary data.</text>
</comment>